<dbReference type="RefSeq" id="WP_179913975.1">
    <property type="nucleotide sequence ID" value="NZ_JACBYE010000039.1"/>
</dbReference>
<dbReference type="Proteomes" id="UP000561011">
    <property type="component" value="Unassembled WGS sequence"/>
</dbReference>
<keyword evidence="5 6" id="KW-0472">Membrane</keyword>
<evidence type="ECO:0000256" key="3">
    <source>
        <dbReference type="ARBA" id="ARBA00022692"/>
    </source>
</evidence>
<keyword evidence="4 6" id="KW-1133">Transmembrane helix</keyword>
<evidence type="ECO:0000313" key="7">
    <source>
        <dbReference type="EMBL" id="NYS94628.1"/>
    </source>
</evidence>
<keyword evidence="7" id="KW-0282">Flagellum</keyword>
<evidence type="ECO:0000256" key="2">
    <source>
        <dbReference type="ARBA" id="ARBA00022475"/>
    </source>
</evidence>
<comment type="subcellular location">
    <subcellularLocation>
        <location evidence="1">Cell membrane</location>
    </subcellularLocation>
</comment>
<reference evidence="7 8" key="1">
    <citation type="submission" date="2020-07" db="EMBL/GenBank/DDBJ databases">
        <title>MOT database genomes.</title>
        <authorList>
            <person name="Joseph S."/>
            <person name="Aduse-Opoku J."/>
            <person name="Hashim A."/>
            <person name="Wade W."/>
            <person name="Curtis M."/>
        </authorList>
    </citation>
    <scope>NUCLEOTIDE SEQUENCE [LARGE SCALE GENOMIC DNA]</scope>
    <source>
        <strain evidence="7 8">DSM 100099</strain>
    </source>
</reference>
<keyword evidence="3 6" id="KW-0812">Transmembrane</keyword>
<sequence>MDTAVLALRTVLALVVVVGLVVVLGRVLDDRAAGRTQDGIVSRLLSPFRALLPGRTAAPKQRRRPAAVLTVVGRQGLGPKASVAVVDVGDQRLVLGVSEAGVTLLTSMQAPAVEAEPVEVVEAVPSAATSLVKGGATPGTAPVATSETTPVVAAGTPAPTSDGPAAPVAFDEVFAGIVAQQPEGAQGTTARLAPVASDATATEPVAAQLIATQPVAAQPTGTAASVSTSLVAGSVLSPATWRQAVSAVQSRTRR</sequence>
<organism evidence="7 8">
    <name type="scientific">Sanguibacter inulinus</name>
    <dbReference type="NCBI Taxonomy" id="60922"/>
    <lineage>
        <taxon>Bacteria</taxon>
        <taxon>Bacillati</taxon>
        <taxon>Actinomycetota</taxon>
        <taxon>Actinomycetes</taxon>
        <taxon>Micrococcales</taxon>
        <taxon>Sanguibacteraceae</taxon>
        <taxon>Sanguibacter</taxon>
    </lineage>
</organism>
<dbReference type="EMBL" id="JACBYE010000039">
    <property type="protein sequence ID" value="NYS94628.1"/>
    <property type="molecule type" value="Genomic_DNA"/>
</dbReference>
<evidence type="ECO:0000256" key="5">
    <source>
        <dbReference type="ARBA" id="ARBA00023136"/>
    </source>
</evidence>
<keyword evidence="7" id="KW-0969">Cilium</keyword>
<name>A0A853F0P6_9MICO</name>
<protein>
    <submittedName>
        <fullName evidence="7">Flagellar biosynthetic protein FliO</fullName>
    </submittedName>
</protein>
<evidence type="ECO:0000256" key="4">
    <source>
        <dbReference type="ARBA" id="ARBA00022989"/>
    </source>
</evidence>
<keyword evidence="2" id="KW-1003">Cell membrane</keyword>
<evidence type="ECO:0000256" key="6">
    <source>
        <dbReference type="SAM" id="Phobius"/>
    </source>
</evidence>
<dbReference type="GO" id="GO:0044781">
    <property type="term" value="P:bacterial-type flagellum organization"/>
    <property type="evidence" value="ECO:0007669"/>
    <property type="project" value="InterPro"/>
</dbReference>
<dbReference type="InterPro" id="IPR022781">
    <property type="entry name" value="Flagellar_biosynth_FliO"/>
</dbReference>
<dbReference type="AlphaFoldDB" id="A0A853F0P6"/>
<dbReference type="GO" id="GO:0016020">
    <property type="term" value="C:membrane"/>
    <property type="evidence" value="ECO:0007669"/>
    <property type="project" value="InterPro"/>
</dbReference>
<evidence type="ECO:0000313" key="8">
    <source>
        <dbReference type="Proteomes" id="UP000561011"/>
    </source>
</evidence>
<dbReference type="Pfam" id="PF04347">
    <property type="entry name" value="FliO"/>
    <property type="match status" value="1"/>
</dbReference>
<accession>A0A853F0P6</accession>
<comment type="caution">
    <text evidence="7">The sequence shown here is derived from an EMBL/GenBank/DDBJ whole genome shotgun (WGS) entry which is preliminary data.</text>
</comment>
<evidence type="ECO:0000256" key="1">
    <source>
        <dbReference type="ARBA" id="ARBA00004236"/>
    </source>
</evidence>
<keyword evidence="7" id="KW-0966">Cell projection</keyword>
<gene>
    <name evidence="7" type="ORF">HZZ10_13995</name>
</gene>
<proteinExistence type="predicted"/>
<keyword evidence="8" id="KW-1185">Reference proteome</keyword>
<feature type="transmembrane region" description="Helical" evidence="6">
    <location>
        <begin position="6"/>
        <end position="28"/>
    </location>
</feature>